<gene>
    <name evidence="4" type="ORF">X975_18142</name>
</gene>
<dbReference type="Gene3D" id="1.20.140.10">
    <property type="entry name" value="Butyryl-CoA Dehydrogenase, subunit A, domain 3"/>
    <property type="match status" value="1"/>
</dbReference>
<dbReference type="EMBL" id="KK121956">
    <property type="protein sequence ID" value="KFM81632.1"/>
    <property type="molecule type" value="Genomic_DNA"/>
</dbReference>
<keyword evidence="1" id="KW-0809">Transit peptide</keyword>
<evidence type="ECO:0000259" key="3">
    <source>
        <dbReference type="Pfam" id="PF21343"/>
    </source>
</evidence>
<dbReference type="STRING" id="407821.A0A087UW93"/>
<evidence type="ECO:0000313" key="5">
    <source>
        <dbReference type="Proteomes" id="UP000054359"/>
    </source>
</evidence>
<evidence type="ECO:0000256" key="1">
    <source>
        <dbReference type="ARBA" id="ARBA00022946"/>
    </source>
</evidence>
<dbReference type="AlphaFoldDB" id="A0A087UW93"/>
<dbReference type="Proteomes" id="UP000054359">
    <property type="component" value="Unassembled WGS sequence"/>
</dbReference>
<dbReference type="Pfam" id="PF21343">
    <property type="entry name" value="ACAD9-ACADV_C"/>
    <property type="match status" value="1"/>
</dbReference>
<dbReference type="OMA" id="VANYFCE"/>
<evidence type="ECO:0000313" key="4">
    <source>
        <dbReference type="EMBL" id="KFM81632.1"/>
    </source>
</evidence>
<dbReference type="GO" id="GO:0016491">
    <property type="term" value="F:oxidoreductase activity"/>
    <property type="evidence" value="ECO:0007669"/>
    <property type="project" value="UniProtKB-KW"/>
</dbReference>
<reference evidence="4 5" key="1">
    <citation type="submission" date="2013-11" db="EMBL/GenBank/DDBJ databases">
        <title>Genome sequencing of Stegodyphus mimosarum.</title>
        <authorList>
            <person name="Bechsgaard J."/>
        </authorList>
    </citation>
    <scope>NUCLEOTIDE SEQUENCE [LARGE SCALE GENOMIC DNA]</scope>
</reference>
<evidence type="ECO:0000256" key="2">
    <source>
        <dbReference type="ARBA" id="ARBA00023002"/>
    </source>
</evidence>
<organism evidence="4 5">
    <name type="scientific">Stegodyphus mimosarum</name>
    <name type="common">African social velvet spider</name>
    <dbReference type="NCBI Taxonomy" id="407821"/>
    <lineage>
        <taxon>Eukaryota</taxon>
        <taxon>Metazoa</taxon>
        <taxon>Ecdysozoa</taxon>
        <taxon>Arthropoda</taxon>
        <taxon>Chelicerata</taxon>
        <taxon>Arachnida</taxon>
        <taxon>Araneae</taxon>
        <taxon>Araneomorphae</taxon>
        <taxon>Entelegynae</taxon>
        <taxon>Eresoidea</taxon>
        <taxon>Eresidae</taxon>
        <taxon>Stegodyphus</taxon>
    </lineage>
</organism>
<name>A0A087UW93_STEMI</name>
<feature type="non-terminal residue" evidence="4">
    <location>
        <position position="138"/>
    </location>
</feature>
<feature type="domain" description="ACAD9/ACADV-like C-terminal" evidence="3">
    <location>
        <begin position="19"/>
        <end position="136"/>
    </location>
</feature>
<keyword evidence="5" id="KW-1185">Reference proteome</keyword>
<sequence>MKRVAGLSSPPSLNDYIHPNFSSSGILLSKCVEAFGLSVEELLIKHGKNIVSEQFHLNRLANAAIDIYAMVTVLSRATHTLNKNLASAAYEEMLTNIICSEASERVHQNLGVLKSGSKLKNFEHMRSLANDIAKFGGP</sequence>
<proteinExistence type="predicted"/>
<keyword evidence="2" id="KW-0560">Oxidoreductase</keyword>
<dbReference type="OrthoDB" id="2588832at2759"/>
<accession>A0A087UW93</accession>
<protein>
    <submittedName>
        <fullName evidence="4">Very long-chain specific acyl-CoA dehydrogenase, mitochondrial</fullName>
    </submittedName>
</protein>
<dbReference type="InterPro" id="IPR049448">
    <property type="entry name" value="ACAD9/ACADV-like_C"/>
</dbReference>